<dbReference type="EMBL" id="SMMG02000005">
    <property type="protein sequence ID" value="KAA3473523.1"/>
    <property type="molecule type" value="Genomic_DNA"/>
</dbReference>
<reference evidence="2" key="1">
    <citation type="journal article" date="2019" name="Plant Biotechnol. J.">
        <title>Genome sequencing of the Australian wild diploid species Gossypium australe highlights disease resistance and delayed gland morphogenesis.</title>
        <authorList>
            <person name="Cai Y."/>
            <person name="Cai X."/>
            <person name="Wang Q."/>
            <person name="Wang P."/>
            <person name="Zhang Y."/>
            <person name="Cai C."/>
            <person name="Xu Y."/>
            <person name="Wang K."/>
            <person name="Zhou Z."/>
            <person name="Wang C."/>
            <person name="Geng S."/>
            <person name="Li B."/>
            <person name="Dong Q."/>
            <person name="Hou Y."/>
            <person name="Wang H."/>
            <person name="Ai P."/>
            <person name="Liu Z."/>
            <person name="Yi F."/>
            <person name="Sun M."/>
            <person name="An G."/>
            <person name="Cheng J."/>
            <person name="Zhang Y."/>
            <person name="Shi Q."/>
            <person name="Xie Y."/>
            <person name="Shi X."/>
            <person name="Chang Y."/>
            <person name="Huang F."/>
            <person name="Chen Y."/>
            <person name="Hong S."/>
            <person name="Mi L."/>
            <person name="Sun Q."/>
            <person name="Zhang L."/>
            <person name="Zhou B."/>
            <person name="Peng R."/>
            <person name="Zhang X."/>
            <person name="Liu F."/>
        </authorList>
    </citation>
    <scope>NUCLEOTIDE SEQUENCE [LARGE SCALE GENOMIC DNA]</scope>
    <source>
        <strain evidence="2">cv. PA1801</strain>
    </source>
</reference>
<evidence type="ECO:0000313" key="1">
    <source>
        <dbReference type="EMBL" id="KAA3473523.1"/>
    </source>
</evidence>
<dbReference type="AlphaFoldDB" id="A0A5B6VWQ8"/>
<comment type="caution">
    <text evidence="1">The sequence shown here is derived from an EMBL/GenBank/DDBJ whole genome shotgun (WGS) entry which is preliminary data.</text>
</comment>
<name>A0A5B6VWQ8_9ROSI</name>
<protein>
    <submittedName>
        <fullName evidence="1">Uncharacterized protein</fullName>
    </submittedName>
</protein>
<keyword evidence="2" id="KW-1185">Reference proteome</keyword>
<sequence length="82" mass="9005">MARILATKRCLRIDGGVTKGCVEAGCCGALAAQWKPRVSCISKHLGHLGRLNRIGLGFLFFDWVVCFRSGSECWVGCNGLWF</sequence>
<gene>
    <name evidence="1" type="ORF">EPI10_023890</name>
</gene>
<dbReference type="Proteomes" id="UP000325315">
    <property type="component" value="Unassembled WGS sequence"/>
</dbReference>
<proteinExistence type="predicted"/>
<evidence type="ECO:0000313" key="2">
    <source>
        <dbReference type="Proteomes" id="UP000325315"/>
    </source>
</evidence>
<accession>A0A5B6VWQ8</accession>
<organism evidence="1 2">
    <name type="scientific">Gossypium australe</name>
    <dbReference type="NCBI Taxonomy" id="47621"/>
    <lineage>
        <taxon>Eukaryota</taxon>
        <taxon>Viridiplantae</taxon>
        <taxon>Streptophyta</taxon>
        <taxon>Embryophyta</taxon>
        <taxon>Tracheophyta</taxon>
        <taxon>Spermatophyta</taxon>
        <taxon>Magnoliopsida</taxon>
        <taxon>eudicotyledons</taxon>
        <taxon>Gunneridae</taxon>
        <taxon>Pentapetalae</taxon>
        <taxon>rosids</taxon>
        <taxon>malvids</taxon>
        <taxon>Malvales</taxon>
        <taxon>Malvaceae</taxon>
        <taxon>Malvoideae</taxon>
        <taxon>Gossypium</taxon>
    </lineage>
</organism>